<evidence type="ECO:0000313" key="3">
    <source>
        <dbReference type="Proteomes" id="UP000606786"/>
    </source>
</evidence>
<dbReference type="EMBL" id="CAJHJT010000034">
    <property type="protein sequence ID" value="CAD7003166.1"/>
    <property type="molecule type" value="Genomic_DNA"/>
</dbReference>
<dbReference type="AlphaFoldDB" id="A0A811UZV2"/>
<accession>A0A811UZV2</accession>
<reference evidence="2" key="1">
    <citation type="submission" date="2020-11" db="EMBL/GenBank/DDBJ databases">
        <authorList>
            <person name="Whitehead M."/>
        </authorList>
    </citation>
    <scope>NUCLEOTIDE SEQUENCE</scope>
    <source>
        <strain evidence="2">EGII</strain>
    </source>
</reference>
<keyword evidence="3" id="KW-1185">Reference proteome</keyword>
<protein>
    <submittedName>
        <fullName evidence="2">(Mediterranean fruit fly) hypothetical protein</fullName>
    </submittedName>
</protein>
<dbReference type="EMBL" id="CAJHJT010000034">
    <property type="protein sequence ID" value="CAD7003163.1"/>
    <property type="molecule type" value="Genomic_DNA"/>
</dbReference>
<sequence length="87" mass="9689">MDVVLKVKLGGAVITREDNHDHALGRLVSIVEQAFSARVGSAQMQELTRKQRANALNHLVDLLLSRKEFILPANSEEKRYGLAKPLL</sequence>
<comment type="caution">
    <text evidence="2">The sequence shown here is derived from an EMBL/GenBank/DDBJ whole genome shotgun (WGS) entry which is preliminary data.</text>
</comment>
<dbReference type="InterPro" id="IPR016162">
    <property type="entry name" value="Ald_DH_N"/>
</dbReference>
<proteinExistence type="predicted"/>
<organism evidence="2 3">
    <name type="scientific">Ceratitis capitata</name>
    <name type="common">Mediterranean fruit fly</name>
    <name type="synonym">Tephritis capitata</name>
    <dbReference type="NCBI Taxonomy" id="7213"/>
    <lineage>
        <taxon>Eukaryota</taxon>
        <taxon>Metazoa</taxon>
        <taxon>Ecdysozoa</taxon>
        <taxon>Arthropoda</taxon>
        <taxon>Hexapoda</taxon>
        <taxon>Insecta</taxon>
        <taxon>Pterygota</taxon>
        <taxon>Neoptera</taxon>
        <taxon>Endopterygota</taxon>
        <taxon>Diptera</taxon>
        <taxon>Brachycera</taxon>
        <taxon>Muscomorpha</taxon>
        <taxon>Tephritoidea</taxon>
        <taxon>Tephritidae</taxon>
        <taxon>Ceratitis</taxon>
        <taxon>Ceratitis</taxon>
    </lineage>
</organism>
<dbReference type="GO" id="GO:0016491">
    <property type="term" value="F:oxidoreductase activity"/>
    <property type="evidence" value="ECO:0007669"/>
    <property type="project" value="InterPro"/>
</dbReference>
<evidence type="ECO:0000313" key="2">
    <source>
        <dbReference type="EMBL" id="CAD7003166.1"/>
    </source>
</evidence>
<evidence type="ECO:0000313" key="1">
    <source>
        <dbReference type="EMBL" id="CAD7003163.1"/>
    </source>
</evidence>
<gene>
    <name evidence="1" type="ORF">CCAP1982_LOCUS11625</name>
    <name evidence="2" type="ORF">CCAP1982_LOCUS11628</name>
</gene>
<dbReference type="Proteomes" id="UP000606786">
    <property type="component" value="Unassembled WGS sequence"/>
</dbReference>
<dbReference type="Gene3D" id="3.40.605.10">
    <property type="entry name" value="Aldehyde Dehydrogenase, Chain A, domain 1"/>
    <property type="match status" value="1"/>
</dbReference>
<name>A0A811UZV2_CERCA</name>